<comment type="caution">
    <text evidence="1">The sequence shown here is derived from an EMBL/GenBank/DDBJ whole genome shotgun (WGS) entry which is preliminary data.</text>
</comment>
<organism evidence="1 2">
    <name type="scientific">Caerostris extrusa</name>
    <name type="common">Bark spider</name>
    <name type="synonym">Caerostris bankana</name>
    <dbReference type="NCBI Taxonomy" id="172846"/>
    <lineage>
        <taxon>Eukaryota</taxon>
        <taxon>Metazoa</taxon>
        <taxon>Ecdysozoa</taxon>
        <taxon>Arthropoda</taxon>
        <taxon>Chelicerata</taxon>
        <taxon>Arachnida</taxon>
        <taxon>Araneae</taxon>
        <taxon>Araneomorphae</taxon>
        <taxon>Entelegynae</taxon>
        <taxon>Araneoidea</taxon>
        <taxon>Araneidae</taxon>
        <taxon>Caerostris</taxon>
    </lineage>
</organism>
<keyword evidence="2" id="KW-1185">Reference proteome</keyword>
<accession>A0AAV4XAF0</accession>
<dbReference type="Proteomes" id="UP001054945">
    <property type="component" value="Unassembled WGS sequence"/>
</dbReference>
<proteinExistence type="predicted"/>
<sequence length="108" mass="11556">MSQVRFLPTGTPSRTTPSRVLHVLTTGHCGFVYKSLPAGDSSYKSLPAADSSYKSLPAADSSYQILACSGFVLQIPCLQRIRLTNHLPAADSSYKSLPAADSSYKSCL</sequence>
<gene>
    <name evidence="1" type="ORF">CEXT_254851</name>
</gene>
<evidence type="ECO:0000313" key="2">
    <source>
        <dbReference type="Proteomes" id="UP001054945"/>
    </source>
</evidence>
<name>A0AAV4XAF0_CAEEX</name>
<protein>
    <submittedName>
        <fullName evidence="1">Uncharacterized protein</fullName>
    </submittedName>
</protein>
<evidence type="ECO:0000313" key="1">
    <source>
        <dbReference type="EMBL" id="GIY92065.1"/>
    </source>
</evidence>
<dbReference type="EMBL" id="BPLR01017490">
    <property type="protein sequence ID" value="GIY92065.1"/>
    <property type="molecule type" value="Genomic_DNA"/>
</dbReference>
<reference evidence="1 2" key="1">
    <citation type="submission" date="2021-06" db="EMBL/GenBank/DDBJ databases">
        <title>Caerostris extrusa draft genome.</title>
        <authorList>
            <person name="Kono N."/>
            <person name="Arakawa K."/>
        </authorList>
    </citation>
    <scope>NUCLEOTIDE SEQUENCE [LARGE SCALE GENOMIC DNA]</scope>
</reference>
<dbReference type="AlphaFoldDB" id="A0AAV4XAF0"/>